<feature type="compositionally biased region" description="Polar residues" evidence="7">
    <location>
        <begin position="365"/>
        <end position="375"/>
    </location>
</feature>
<dbReference type="PROSITE" id="PS51818">
    <property type="entry name" value="HOMEO_PROSPERO"/>
    <property type="match status" value="1"/>
</dbReference>
<reference evidence="9" key="3">
    <citation type="submission" date="2025-09" db="UniProtKB">
        <authorList>
            <consortium name="Ensembl"/>
        </authorList>
    </citation>
    <scope>IDENTIFICATION</scope>
</reference>
<evidence type="ECO:0000256" key="5">
    <source>
        <dbReference type="ARBA" id="ARBA00023163"/>
    </source>
</evidence>
<gene>
    <name evidence="9" type="primary">prox3</name>
</gene>
<dbReference type="GO" id="GO:0007417">
    <property type="term" value="P:central nervous system development"/>
    <property type="evidence" value="ECO:0007669"/>
    <property type="project" value="UniProtKB-ARBA"/>
</dbReference>
<comment type="subcellular location">
    <subcellularLocation>
        <location evidence="1">Nucleus</location>
    </subcellularLocation>
</comment>
<feature type="region of interest" description="Disordered" evidence="7">
    <location>
        <begin position="144"/>
        <end position="197"/>
    </location>
</feature>
<feature type="compositionally biased region" description="Polar residues" evidence="7">
    <location>
        <begin position="389"/>
        <end position="398"/>
    </location>
</feature>
<keyword evidence="5" id="KW-0804">Transcription</keyword>
<dbReference type="Gene3D" id="1.10.10.500">
    <property type="entry name" value="Homeo-prospero domain"/>
    <property type="match status" value="1"/>
</dbReference>
<feature type="region of interest" description="Disordered" evidence="7">
    <location>
        <begin position="222"/>
        <end position="242"/>
    </location>
</feature>
<dbReference type="PANTHER" id="PTHR12198:SF11">
    <property type="entry name" value="PROSPERO HOMEOBOX 3"/>
    <property type="match status" value="1"/>
</dbReference>
<evidence type="ECO:0000256" key="7">
    <source>
        <dbReference type="SAM" id="MobiDB-lite"/>
    </source>
</evidence>
<organism evidence="9 10">
    <name type="scientific">Denticeps clupeoides</name>
    <name type="common">denticle herring</name>
    <dbReference type="NCBI Taxonomy" id="299321"/>
    <lineage>
        <taxon>Eukaryota</taxon>
        <taxon>Metazoa</taxon>
        <taxon>Chordata</taxon>
        <taxon>Craniata</taxon>
        <taxon>Vertebrata</taxon>
        <taxon>Euteleostomi</taxon>
        <taxon>Actinopterygii</taxon>
        <taxon>Neopterygii</taxon>
        <taxon>Teleostei</taxon>
        <taxon>Clupei</taxon>
        <taxon>Clupeiformes</taxon>
        <taxon>Denticipitoidei</taxon>
        <taxon>Denticipitidae</taxon>
        <taxon>Denticeps</taxon>
    </lineage>
</organism>
<feature type="compositionally biased region" description="Basic and acidic residues" evidence="7">
    <location>
        <begin position="181"/>
        <end position="190"/>
    </location>
</feature>
<keyword evidence="3" id="KW-0238">DNA-binding</keyword>
<accession>A0AAY4BU62</accession>
<dbReference type="InterPro" id="IPR023082">
    <property type="entry name" value="Homeo_prospero_dom"/>
</dbReference>
<dbReference type="GO" id="GO:0001945">
    <property type="term" value="P:lymph vessel development"/>
    <property type="evidence" value="ECO:0007669"/>
    <property type="project" value="UniProtKB-ARBA"/>
</dbReference>
<feature type="compositionally biased region" description="Acidic residues" evidence="7">
    <location>
        <begin position="83"/>
        <end position="94"/>
    </location>
</feature>
<dbReference type="RefSeq" id="XP_028840173.1">
    <property type="nucleotide sequence ID" value="XM_028984340.1"/>
</dbReference>
<dbReference type="GeneID" id="114792854"/>
<dbReference type="GO" id="GO:0070309">
    <property type="term" value="P:lens fiber cell morphogenesis"/>
    <property type="evidence" value="ECO:0007669"/>
    <property type="project" value="UniProtKB-ARBA"/>
</dbReference>
<dbReference type="InterPro" id="IPR039350">
    <property type="entry name" value="Prospero_homeodomain"/>
</dbReference>
<evidence type="ECO:0000256" key="1">
    <source>
        <dbReference type="ARBA" id="ARBA00004123"/>
    </source>
</evidence>
<dbReference type="GO" id="GO:0060042">
    <property type="term" value="P:retina morphogenesis in camera-type eye"/>
    <property type="evidence" value="ECO:0007669"/>
    <property type="project" value="UniProtKB-ARBA"/>
</dbReference>
<dbReference type="GO" id="GO:0035295">
    <property type="term" value="P:tube development"/>
    <property type="evidence" value="ECO:0007669"/>
    <property type="project" value="UniProtKB-ARBA"/>
</dbReference>
<dbReference type="GO" id="GO:0005737">
    <property type="term" value="C:cytoplasm"/>
    <property type="evidence" value="ECO:0007669"/>
    <property type="project" value="UniProtKB-ARBA"/>
</dbReference>
<evidence type="ECO:0000256" key="3">
    <source>
        <dbReference type="ARBA" id="ARBA00023125"/>
    </source>
</evidence>
<protein>
    <recommendedName>
        <fullName evidence="8">Prospero domain-containing protein</fullName>
    </recommendedName>
</protein>
<dbReference type="GO" id="GO:0048598">
    <property type="term" value="P:embryonic morphogenesis"/>
    <property type="evidence" value="ECO:0007669"/>
    <property type="project" value="UniProtKB-ARBA"/>
</dbReference>
<dbReference type="GeneTree" id="ENSGT00940000154790"/>
<dbReference type="GO" id="GO:0070365">
    <property type="term" value="P:hepatocyte differentiation"/>
    <property type="evidence" value="ECO:0007669"/>
    <property type="project" value="UniProtKB-ARBA"/>
</dbReference>
<feature type="region of interest" description="Disordered" evidence="7">
    <location>
        <begin position="81"/>
        <end position="129"/>
    </location>
</feature>
<dbReference type="GO" id="GO:0048646">
    <property type="term" value="P:anatomical structure formation involved in morphogenesis"/>
    <property type="evidence" value="ECO:0007669"/>
    <property type="project" value="UniProtKB-ARBA"/>
</dbReference>
<dbReference type="FunFam" id="1.10.10.500:FF:000001">
    <property type="entry name" value="Prospero homeobox protein 1"/>
    <property type="match status" value="1"/>
</dbReference>
<dbReference type="AlphaFoldDB" id="A0AAY4BU62"/>
<name>A0AAY4BU62_9TELE</name>
<sequence>MDSPSDLFCQQPSPMCPFGLYRSPPGAAPMGPRYPGSSPQPYSFISPLLHPSSASQRWGNFRQRQGIFQGSSFGHEHVGGMMEGEEDDEEEVPEREELLGRRAGAAAETPLSSLSTTGTRRGGNTELEIWNQDIVKRLRMKNTAGIAGEAEEEVEERGRTPPKESKEDCKRGGQGWRKRCREGQRDESREGRKRQRQELKIQLQETREKLLELQKKVWRVYSKQQAQTEEKRDSRKEGRHNGEAATAEVLDILTTEEEEMGSDFQNINGKSSDGNAGNDFPEDTLGLDIDLDLDLGRSSMWVGCGLVRGGWEGPSGSQKFAQALKRELGSAMARVIDRVLRLYVESESPPFPPPVVTLIPAKQNGGLNPDSSMEQNKQRIRPMPRSLEWTETSPLTSKRQVEKRNPNSSTSSSLSSNIQPGPNLSQSSPTLPPLPQSALPALLPPRAKEPAVPSFPSGPPPVPLPLLHYTMQHLFARSISSFPLHKDCLSSEAFLDFRSHAPTFTPLPILGQLDSSFPSSDRGRDGGMRGGGMGLMDGGESSLYLNTASSQEGLSPCHLKKAKLMFFYTRYPSSNTLKTYFPDVKFNRCVTSQLIKWFSNFREFFYIQMERFARQAARDGVTTAREGSLRLCRDSELYRILNMHYNKSNDYQVPDRFVAVSELALREFFTAIQSGRDTDPCWKKSIYKIICKLDSPIPDIFRLPGCPMDTHRSARDM</sequence>
<keyword evidence="4" id="KW-0371">Homeobox</keyword>
<evidence type="ECO:0000256" key="2">
    <source>
        <dbReference type="ARBA" id="ARBA00023015"/>
    </source>
</evidence>
<proteinExistence type="predicted"/>
<feature type="compositionally biased region" description="Polar residues" evidence="7">
    <location>
        <begin position="110"/>
        <end position="119"/>
    </location>
</feature>
<keyword evidence="10" id="KW-1185">Reference proteome</keyword>
<dbReference type="GO" id="GO:0000981">
    <property type="term" value="F:DNA-binding transcription factor activity, RNA polymerase II-specific"/>
    <property type="evidence" value="ECO:0007669"/>
    <property type="project" value="TreeGrafter"/>
</dbReference>
<feature type="compositionally biased region" description="Basic and acidic residues" evidence="7">
    <location>
        <begin position="228"/>
        <end position="242"/>
    </location>
</feature>
<reference evidence="9 10" key="1">
    <citation type="submission" date="2020-06" db="EMBL/GenBank/DDBJ databases">
        <authorList>
            <consortium name="Wellcome Sanger Institute Data Sharing"/>
        </authorList>
    </citation>
    <scope>NUCLEOTIDE SEQUENCE [LARGE SCALE GENOMIC DNA]</scope>
</reference>
<dbReference type="GO" id="GO:0031016">
    <property type="term" value="P:pancreas development"/>
    <property type="evidence" value="ECO:0007669"/>
    <property type="project" value="UniProtKB-ARBA"/>
</dbReference>
<evidence type="ECO:0000256" key="4">
    <source>
        <dbReference type="ARBA" id="ARBA00023155"/>
    </source>
</evidence>
<evidence type="ECO:0000259" key="8">
    <source>
        <dbReference type="PROSITE" id="PS51818"/>
    </source>
</evidence>
<evidence type="ECO:0000313" key="10">
    <source>
        <dbReference type="Proteomes" id="UP000694580"/>
    </source>
</evidence>
<dbReference type="Ensembl" id="ENSDCDT00010029208.1">
    <property type="protein sequence ID" value="ENSDCDP00010023731.1"/>
    <property type="gene ID" value="ENSDCDG00010014925.1"/>
</dbReference>
<keyword evidence="6" id="KW-0539">Nucleus</keyword>
<dbReference type="GO" id="GO:0000978">
    <property type="term" value="F:RNA polymerase II cis-regulatory region sequence-specific DNA binding"/>
    <property type="evidence" value="ECO:0007669"/>
    <property type="project" value="TreeGrafter"/>
</dbReference>
<feature type="compositionally biased region" description="Basic and acidic residues" evidence="7">
    <location>
        <begin position="156"/>
        <end position="171"/>
    </location>
</feature>
<dbReference type="PANTHER" id="PTHR12198">
    <property type="entry name" value="HOMEOBOX PROTEIN PROSPERO/PROX-1/CEH-26"/>
    <property type="match status" value="1"/>
</dbReference>
<dbReference type="InterPro" id="IPR009057">
    <property type="entry name" value="Homeodomain-like_sf"/>
</dbReference>
<feature type="domain" description="Prospero" evidence="8">
    <location>
        <begin position="551"/>
        <end position="711"/>
    </location>
</feature>
<evidence type="ECO:0000313" key="9">
    <source>
        <dbReference type="Ensembl" id="ENSDCDP00010023731.1"/>
    </source>
</evidence>
<dbReference type="InterPro" id="IPR037131">
    <property type="entry name" value="Homeo_prospero_dom_sf"/>
</dbReference>
<dbReference type="Pfam" id="PF05044">
    <property type="entry name" value="HPD"/>
    <property type="match status" value="1"/>
</dbReference>
<evidence type="ECO:0000256" key="6">
    <source>
        <dbReference type="ARBA" id="ARBA00023242"/>
    </source>
</evidence>
<dbReference type="SUPFAM" id="SSF46689">
    <property type="entry name" value="Homeodomain-like"/>
    <property type="match status" value="1"/>
</dbReference>
<keyword evidence="2" id="KW-0805">Transcription regulation</keyword>
<dbReference type="GO" id="GO:0005634">
    <property type="term" value="C:nucleus"/>
    <property type="evidence" value="ECO:0007669"/>
    <property type="project" value="UniProtKB-SubCell"/>
</dbReference>
<feature type="region of interest" description="Disordered" evidence="7">
    <location>
        <begin position="351"/>
        <end position="441"/>
    </location>
</feature>
<dbReference type="Proteomes" id="UP000694580">
    <property type="component" value="Chromosome 1"/>
</dbReference>
<reference evidence="9" key="2">
    <citation type="submission" date="2025-08" db="UniProtKB">
        <authorList>
            <consortium name="Ensembl"/>
        </authorList>
    </citation>
    <scope>IDENTIFICATION</scope>
</reference>